<keyword evidence="1" id="KW-0813">Transport</keyword>
<dbReference type="Pfam" id="PF06422">
    <property type="entry name" value="PDR_CDR"/>
    <property type="match status" value="1"/>
</dbReference>
<dbReference type="EMBL" id="JAGDFM010000015">
    <property type="protein sequence ID" value="KAG7392013.1"/>
    <property type="molecule type" value="Genomic_DNA"/>
</dbReference>
<dbReference type="GO" id="GO:0005524">
    <property type="term" value="F:ATP binding"/>
    <property type="evidence" value="ECO:0007669"/>
    <property type="project" value="InterPro"/>
</dbReference>
<keyword evidence="2" id="KW-1133">Transmembrane helix</keyword>
<gene>
    <name evidence="4" type="ORF">PHYPSEUDO_002722</name>
</gene>
<accession>A0A8T1WJ96</accession>
<evidence type="ECO:0000256" key="2">
    <source>
        <dbReference type="SAM" id="Phobius"/>
    </source>
</evidence>
<protein>
    <recommendedName>
        <fullName evidence="3">CDR ABC transporter domain-containing protein</fullName>
    </recommendedName>
</protein>
<organism evidence="4 5">
    <name type="scientific">Phytophthora pseudosyringae</name>
    <dbReference type="NCBI Taxonomy" id="221518"/>
    <lineage>
        <taxon>Eukaryota</taxon>
        <taxon>Sar</taxon>
        <taxon>Stramenopiles</taxon>
        <taxon>Oomycota</taxon>
        <taxon>Peronosporomycetes</taxon>
        <taxon>Peronosporales</taxon>
        <taxon>Peronosporaceae</taxon>
        <taxon>Phytophthora</taxon>
    </lineage>
</organism>
<dbReference type="GO" id="GO:0042626">
    <property type="term" value="F:ATPase-coupled transmembrane transporter activity"/>
    <property type="evidence" value="ECO:0007669"/>
    <property type="project" value="InterPro"/>
</dbReference>
<proteinExistence type="predicted"/>
<evidence type="ECO:0000313" key="4">
    <source>
        <dbReference type="EMBL" id="KAG7392013.1"/>
    </source>
</evidence>
<feature type="domain" description="CDR ABC transporter" evidence="3">
    <location>
        <begin position="89"/>
        <end position="132"/>
    </location>
</feature>
<dbReference type="AlphaFoldDB" id="A0A8T1WJ96"/>
<feature type="transmembrane region" description="Helical" evidence="2">
    <location>
        <begin position="12"/>
        <end position="35"/>
    </location>
</feature>
<dbReference type="Proteomes" id="UP000694044">
    <property type="component" value="Unassembled WGS sequence"/>
</dbReference>
<keyword evidence="5" id="KW-1185">Reference proteome</keyword>
<comment type="caution">
    <text evidence="4">The sequence shown here is derived from an EMBL/GenBank/DDBJ whole genome shotgun (WGS) entry which is preliminary data.</text>
</comment>
<evidence type="ECO:0000256" key="1">
    <source>
        <dbReference type="ARBA" id="ARBA00022448"/>
    </source>
</evidence>
<dbReference type="OrthoDB" id="115248at2759"/>
<dbReference type="GO" id="GO:0016020">
    <property type="term" value="C:membrane"/>
    <property type="evidence" value="ECO:0007669"/>
    <property type="project" value="InterPro"/>
</dbReference>
<evidence type="ECO:0000313" key="5">
    <source>
        <dbReference type="Proteomes" id="UP000694044"/>
    </source>
</evidence>
<sequence length="133" mass="14795">MVGLDGFADGVIYWINVALMILFQAYMGQLLAFALPNPSRLQVALRNFATALLVLGARGHRLRQVLQRAAPERHAGKRPPVTVGEIPVQTYVEVVFGIKHAHIAQYLGIMAGTIVFFRVLTALAMRYISHQQR</sequence>
<feature type="transmembrane region" description="Helical" evidence="2">
    <location>
        <begin position="106"/>
        <end position="128"/>
    </location>
</feature>
<evidence type="ECO:0000259" key="3">
    <source>
        <dbReference type="Pfam" id="PF06422"/>
    </source>
</evidence>
<keyword evidence="2" id="KW-0812">Transmembrane</keyword>
<reference evidence="4" key="1">
    <citation type="submission" date="2021-02" db="EMBL/GenBank/DDBJ databases">
        <authorList>
            <person name="Palmer J.M."/>
        </authorList>
    </citation>
    <scope>NUCLEOTIDE SEQUENCE</scope>
    <source>
        <strain evidence="4">SCRP734</strain>
    </source>
</reference>
<dbReference type="InterPro" id="IPR010929">
    <property type="entry name" value="PDR_CDR_ABC"/>
</dbReference>
<keyword evidence="2" id="KW-0472">Membrane</keyword>
<name>A0A8T1WJ96_9STRA</name>